<evidence type="ECO:0000256" key="4">
    <source>
        <dbReference type="ARBA" id="ARBA00022475"/>
    </source>
</evidence>
<organism evidence="9 10">
    <name type="scientific">Mannheimia bovis</name>
    <dbReference type="NCBI Taxonomy" id="2770636"/>
    <lineage>
        <taxon>Bacteria</taxon>
        <taxon>Pseudomonadati</taxon>
        <taxon>Pseudomonadota</taxon>
        <taxon>Gammaproteobacteria</taxon>
        <taxon>Pasteurellales</taxon>
        <taxon>Pasteurellaceae</taxon>
        <taxon>Mannheimia</taxon>
    </lineage>
</organism>
<feature type="transmembrane region" description="Helical" evidence="8">
    <location>
        <begin position="40"/>
        <end position="59"/>
    </location>
</feature>
<feature type="transmembrane region" description="Helical" evidence="8">
    <location>
        <begin position="300"/>
        <end position="321"/>
    </location>
</feature>
<evidence type="ECO:0000256" key="6">
    <source>
        <dbReference type="ARBA" id="ARBA00022989"/>
    </source>
</evidence>
<dbReference type="InterPro" id="IPR004776">
    <property type="entry name" value="Mem_transp_PIN-like"/>
</dbReference>
<comment type="subcellular location">
    <subcellularLocation>
        <location evidence="1">Cell membrane</location>
        <topology evidence="1">Multi-pass membrane protein</topology>
    </subcellularLocation>
</comment>
<dbReference type="KEGG" id="mbos:ICJ55_09780"/>
<dbReference type="PANTHER" id="PTHR36838">
    <property type="entry name" value="AUXIN EFFLUX CARRIER FAMILY PROTEIN"/>
    <property type="match status" value="1"/>
</dbReference>
<keyword evidence="3" id="KW-0813">Transport</keyword>
<keyword evidence="10" id="KW-1185">Reference proteome</keyword>
<evidence type="ECO:0000256" key="5">
    <source>
        <dbReference type="ARBA" id="ARBA00022692"/>
    </source>
</evidence>
<dbReference type="Gene3D" id="1.20.1530.20">
    <property type="match status" value="1"/>
</dbReference>
<dbReference type="RefSeq" id="WP_188156627.1">
    <property type="nucleotide sequence ID" value="NZ_CP061280.1"/>
</dbReference>
<dbReference type="Pfam" id="PF03547">
    <property type="entry name" value="Mem_trans"/>
    <property type="match status" value="2"/>
</dbReference>
<accession>A0A7H1C215</accession>
<gene>
    <name evidence="9" type="ORF">ICJ55_09780</name>
</gene>
<dbReference type="GO" id="GO:0005886">
    <property type="term" value="C:plasma membrane"/>
    <property type="evidence" value="ECO:0007669"/>
    <property type="project" value="UniProtKB-SubCell"/>
</dbReference>
<feature type="transmembrane region" description="Helical" evidence="8">
    <location>
        <begin position="270"/>
        <end position="288"/>
    </location>
</feature>
<feature type="transmembrane region" description="Helical" evidence="8">
    <location>
        <begin position="130"/>
        <end position="153"/>
    </location>
</feature>
<evidence type="ECO:0000256" key="3">
    <source>
        <dbReference type="ARBA" id="ARBA00022448"/>
    </source>
</evidence>
<feature type="transmembrane region" description="Helical" evidence="8">
    <location>
        <begin position="239"/>
        <end position="258"/>
    </location>
</feature>
<protein>
    <submittedName>
        <fullName evidence="9">AEC family transporter</fullName>
    </submittedName>
</protein>
<dbReference type="EMBL" id="CP061280">
    <property type="protein sequence ID" value="QNS15020.1"/>
    <property type="molecule type" value="Genomic_DNA"/>
</dbReference>
<reference evidence="9 10" key="1">
    <citation type="submission" date="2020-09" db="EMBL/GenBank/DDBJ databases">
        <title>Mannheimia bovis sp.nov., isolated from a cow.</title>
        <authorList>
            <person name="Li F."/>
        </authorList>
    </citation>
    <scope>NUCLEOTIDE SEQUENCE [LARGE SCALE GENOMIC DNA]</scope>
    <source>
        <strain evidence="9 10">ZY190616</strain>
    </source>
</reference>
<proteinExistence type="inferred from homology"/>
<keyword evidence="7 8" id="KW-0472">Membrane</keyword>
<keyword evidence="6 8" id="KW-1133">Transmembrane helix</keyword>
<feature type="transmembrane region" description="Helical" evidence="8">
    <location>
        <begin position="165"/>
        <end position="187"/>
    </location>
</feature>
<dbReference type="PANTHER" id="PTHR36838:SF4">
    <property type="entry name" value="AUXIN EFFLUX CARRIER FAMILY PROTEIN"/>
    <property type="match status" value="1"/>
</dbReference>
<keyword evidence="4" id="KW-1003">Cell membrane</keyword>
<evidence type="ECO:0000256" key="7">
    <source>
        <dbReference type="ARBA" id="ARBA00023136"/>
    </source>
</evidence>
<evidence type="ECO:0000313" key="9">
    <source>
        <dbReference type="EMBL" id="QNS15020.1"/>
    </source>
</evidence>
<dbReference type="InterPro" id="IPR038770">
    <property type="entry name" value="Na+/solute_symporter_sf"/>
</dbReference>
<feature type="transmembrane region" description="Helical" evidence="8">
    <location>
        <begin position="6"/>
        <end position="28"/>
    </location>
</feature>
<dbReference type="Proteomes" id="UP000576260">
    <property type="component" value="Chromosome"/>
</dbReference>
<dbReference type="GO" id="GO:0055085">
    <property type="term" value="P:transmembrane transport"/>
    <property type="evidence" value="ECO:0007669"/>
    <property type="project" value="InterPro"/>
</dbReference>
<name>A0A7H1C215_9PAST</name>
<comment type="similarity">
    <text evidence="2">Belongs to the auxin efflux carrier (TC 2.A.69) family.</text>
</comment>
<feature type="transmembrane region" description="Helical" evidence="8">
    <location>
        <begin position="199"/>
        <end position="218"/>
    </location>
</feature>
<dbReference type="AlphaFoldDB" id="A0A7H1C215"/>
<evidence type="ECO:0000313" key="10">
    <source>
        <dbReference type="Proteomes" id="UP000576260"/>
    </source>
</evidence>
<sequence>MNIFDSLQFSISVTLPTILLMLFGIFLRKRKFIDDAFCNMASKVVFNFTLPPMLFFNMLKSPLDFTSQISLISTGVGGSILIYLWAEWWAARHIENRRYRCIFTQGTFRTNAAILGIALILNAYGDKALAAASVYISCLVITFNVLAVITLTSSLSEKKVNAGRLAISIVKNPLILAVIAGIIFNLFELRSLIPKPIETTGHLIAGLTLPLALICTGASINFKQLKQFNQGTESTINKIVLFSASIRLIFAPIFFLLLGKFVFKLPPMELGIVFVAASAPVAAATYAMTRSYGGNGEAAANLIGITTLGSMFSASIGLFLLRQLGWV</sequence>
<evidence type="ECO:0000256" key="2">
    <source>
        <dbReference type="ARBA" id="ARBA00010145"/>
    </source>
</evidence>
<evidence type="ECO:0000256" key="8">
    <source>
        <dbReference type="SAM" id="Phobius"/>
    </source>
</evidence>
<keyword evidence="5 8" id="KW-0812">Transmembrane</keyword>
<evidence type="ECO:0000256" key="1">
    <source>
        <dbReference type="ARBA" id="ARBA00004651"/>
    </source>
</evidence>
<feature type="transmembrane region" description="Helical" evidence="8">
    <location>
        <begin position="65"/>
        <end position="86"/>
    </location>
</feature>